<keyword evidence="3 6" id="KW-0812">Transmembrane</keyword>
<organism evidence="7 8">
    <name type="scientific">Brassicogethes aeneus</name>
    <name type="common">Rape pollen beetle</name>
    <name type="synonym">Meligethes aeneus</name>
    <dbReference type="NCBI Taxonomy" id="1431903"/>
    <lineage>
        <taxon>Eukaryota</taxon>
        <taxon>Metazoa</taxon>
        <taxon>Ecdysozoa</taxon>
        <taxon>Arthropoda</taxon>
        <taxon>Hexapoda</taxon>
        <taxon>Insecta</taxon>
        <taxon>Pterygota</taxon>
        <taxon>Neoptera</taxon>
        <taxon>Endopterygota</taxon>
        <taxon>Coleoptera</taxon>
        <taxon>Polyphaga</taxon>
        <taxon>Cucujiformia</taxon>
        <taxon>Nitidulidae</taxon>
        <taxon>Meligethinae</taxon>
        <taxon>Brassicogethes</taxon>
    </lineage>
</organism>
<gene>
    <name evidence="7" type="ORF">MELIAE_LOCUS7886</name>
</gene>
<evidence type="ECO:0000256" key="2">
    <source>
        <dbReference type="ARBA" id="ARBA00006208"/>
    </source>
</evidence>
<dbReference type="Proteomes" id="UP001154078">
    <property type="component" value="Chromosome 5"/>
</dbReference>
<evidence type="ECO:0000313" key="8">
    <source>
        <dbReference type="Proteomes" id="UP001154078"/>
    </source>
</evidence>
<dbReference type="PANTHER" id="PTHR43461:SF1">
    <property type="entry name" value="TRANSMEMBRANE PROTEIN 256"/>
    <property type="match status" value="1"/>
</dbReference>
<proteinExistence type="inferred from homology"/>
<comment type="similarity">
    <text evidence="2">Belongs to the TMEM256 family.</text>
</comment>
<sequence length="168" mass="18142">MDFINTMGIYDYMNYVVFDNPVSKKVTSLVTGNGEKSAMPQITVISEKTPLWKLSAEAGPFLKVAGIMGASAVALGAYGAHKSYPKDRADELKAIFETGNKFHFFHSLALLGVPMCKHPVVTGSLMLSGTILFCGPCYYHAITGENKIGKLAPIGGTMLIIGWLSMIF</sequence>
<comment type="subcellular location">
    <subcellularLocation>
        <location evidence="1">Membrane</location>
        <topology evidence="1">Multi-pass membrane protein</topology>
    </subcellularLocation>
</comment>
<evidence type="ECO:0000313" key="7">
    <source>
        <dbReference type="EMBL" id="CAH0557092.1"/>
    </source>
</evidence>
<feature type="transmembrane region" description="Helical" evidence="6">
    <location>
        <begin position="120"/>
        <end position="139"/>
    </location>
</feature>
<dbReference type="InterPro" id="IPR006696">
    <property type="entry name" value="DUF423"/>
</dbReference>
<dbReference type="Pfam" id="PF04241">
    <property type="entry name" value="DUF423"/>
    <property type="match status" value="1"/>
</dbReference>
<keyword evidence="4 6" id="KW-1133">Transmembrane helix</keyword>
<protein>
    <recommendedName>
        <fullName evidence="9">Transmembrane protein 256 homolog</fullName>
    </recommendedName>
</protein>
<evidence type="ECO:0008006" key="9">
    <source>
        <dbReference type="Google" id="ProtNLM"/>
    </source>
</evidence>
<keyword evidence="5 6" id="KW-0472">Membrane</keyword>
<evidence type="ECO:0000256" key="6">
    <source>
        <dbReference type="SAM" id="Phobius"/>
    </source>
</evidence>
<dbReference type="GO" id="GO:0016020">
    <property type="term" value="C:membrane"/>
    <property type="evidence" value="ECO:0007669"/>
    <property type="project" value="UniProtKB-SubCell"/>
</dbReference>
<feature type="transmembrane region" description="Helical" evidence="6">
    <location>
        <begin position="61"/>
        <end position="80"/>
    </location>
</feature>
<evidence type="ECO:0000256" key="4">
    <source>
        <dbReference type="ARBA" id="ARBA00022989"/>
    </source>
</evidence>
<keyword evidence="8" id="KW-1185">Reference proteome</keyword>
<dbReference type="EMBL" id="OV121136">
    <property type="protein sequence ID" value="CAH0557092.1"/>
    <property type="molecule type" value="Genomic_DNA"/>
</dbReference>
<evidence type="ECO:0000256" key="5">
    <source>
        <dbReference type="ARBA" id="ARBA00023136"/>
    </source>
</evidence>
<accession>A0A9P0B450</accession>
<dbReference type="OrthoDB" id="269173at2759"/>
<dbReference type="PANTHER" id="PTHR43461">
    <property type="entry name" value="TRANSMEMBRANE PROTEIN 256"/>
    <property type="match status" value="1"/>
</dbReference>
<name>A0A9P0B450_BRAAE</name>
<dbReference type="AlphaFoldDB" id="A0A9P0B450"/>
<evidence type="ECO:0000256" key="1">
    <source>
        <dbReference type="ARBA" id="ARBA00004141"/>
    </source>
</evidence>
<feature type="transmembrane region" description="Helical" evidence="6">
    <location>
        <begin position="151"/>
        <end position="167"/>
    </location>
</feature>
<reference evidence="7" key="1">
    <citation type="submission" date="2021-12" db="EMBL/GenBank/DDBJ databases">
        <authorList>
            <person name="King R."/>
        </authorList>
    </citation>
    <scope>NUCLEOTIDE SEQUENCE</scope>
</reference>
<evidence type="ECO:0000256" key="3">
    <source>
        <dbReference type="ARBA" id="ARBA00022692"/>
    </source>
</evidence>